<dbReference type="PROSITE" id="PS00088">
    <property type="entry name" value="SOD_MN"/>
    <property type="match status" value="1"/>
</dbReference>
<dbReference type="GO" id="GO:0046872">
    <property type="term" value="F:metal ion binding"/>
    <property type="evidence" value="ECO:0007669"/>
    <property type="project" value="UniProtKB-KW"/>
</dbReference>
<evidence type="ECO:0000256" key="2">
    <source>
        <dbReference type="ARBA" id="ARBA00012682"/>
    </source>
</evidence>
<evidence type="ECO:0000259" key="9">
    <source>
        <dbReference type="Pfam" id="PF00081"/>
    </source>
</evidence>
<dbReference type="PANTHER" id="PTHR42769">
    <property type="entry name" value="SUPEROXIDE DISMUTASE"/>
    <property type="match status" value="1"/>
</dbReference>
<sequence>MEFIIKDYFSILFFIFFNLLFLKLTNLHSKAIKMAFTLPKLPYNIEDGIEPAISGKTMSFHFGKHHNGYVTKLNNGIKGTKFENSSLEEIIKGTFENEEFKGVFNNSSQHFNHSFYWNSMFPNGKEPSQKVKEVLANSFGSFEDFLKQFKQKAATVFGSGWCWLVADGKNLEIMQASNAMNPIPLNKKPLLVIDVWEHAYYLDYQNNRGGSIDKFFQVINWEFVEQEMKKAGLF</sequence>
<feature type="binding site" evidence="6">
    <location>
        <position position="194"/>
    </location>
    <ligand>
        <name>Mn(2+)</name>
        <dbReference type="ChEBI" id="CHEBI:29035"/>
    </ligand>
</feature>
<dbReference type="InterPro" id="IPR019831">
    <property type="entry name" value="Mn/Fe_SOD_N"/>
</dbReference>
<keyword evidence="8" id="KW-0472">Membrane</keyword>
<dbReference type="InterPro" id="IPR036314">
    <property type="entry name" value="SOD_C_sf"/>
</dbReference>
<comment type="caution">
    <text evidence="11">The sequence shown here is derived from an EMBL/GenBank/DDBJ whole genome shotgun (WGS) entry which is preliminary data.</text>
</comment>
<dbReference type="Gene3D" id="1.10.287.990">
    <property type="entry name" value="Fe,Mn superoxide dismutase (SOD) domain"/>
    <property type="match status" value="1"/>
</dbReference>
<evidence type="ECO:0000259" key="10">
    <source>
        <dbReference type="Pfam" id="PF02777"/>
    </source>
</evidence>
<dbReference type="FunFam" id="1.10.287.990:FF:000002">
    <property type="entry name" value="Superoxide dismutase"/>
    <property type="match status" value="1"/>
</dbReference>
<comment type="function">
    <text evidence="7">Destroys radicals which are normally produced within the cells and which are toxic to biological systems.</text>
</comment>
<dbReference type="InterPro" id="IPR036324">
    <property type="entry name" value="Mn/Fe_SOD_N_sf"/>
</dbReference>
<dbReference type="Gene3D" id="3.55.40.20">
    <property type="entry name" value="Iron/manganese superoxide dismutase, C-terminal domain"/>
    <property type="match status" value="1"/>
</dbReference>
<dbReference type="SUPFAM" id="SSF46609">
    <property type="entry name" value="Fe,Mn superoxide dismutase (SOD), N-terminal domain"/>
    <property type="match status" value="1"/>
</dbReference>
<evidence type="ECO:0000256" key="3">
    <source>
        <dbReference type="ARBA" id="ARBA00022723"/>
    </source>
</evidence>
<evidence type="ECO:0000313" key="11">
    <source>
        <dbReference type="EMBL" id="KAJ3451108.1"/>
    </source>
</evidence>
<dbReference type="InterPro" id="IPR019832">
    <property type="entry name" value="Mn/Fe_SOD_C"/>
</dbReference>
<feature type="binding site" evidence="6">
    <location>
        <position position="61"/>
    </location>
    <ligand>
        <name>Mn(2+)</name>
        <dbReference type="ChEBI" id="CHEBI:29035"/>
    </ligand>
</feature>
<reference evidence="11" key="1">
    <citation type="submission" date="2022-08" db="EMBL/GenBank/DDBJ databases">
        <title>Novel sulphate-reducing endosymbionts in the free-living metamonad Anaeramoeba.</title>
        <authorList>
            <person name="Jerlstrom-Hultqvist J."/>
            <person name="Cepicka I."/>
            <person name="Gallot-Lavallee L."/>
            <person name="Salas-Leiva D."/>
            <person name="Curtis B.A."/>
            <person name="Zahonova K."/>
            <person name="Pipaliya S."/>
            <person name="Dacks J."/>
            <person name="Roger A.J."/>
        </authorList>
    </citation>
    <scope>NUCLEOTIDE SEQUENCE</scope>
    <source>
        <strain evidence="11">Busselton2</strain>
    </source>
</reference>
<dbReference type="Proteomes" id="UP001146793">
    <property type="component" value="Unassembled WGS sequence"/>
</dbReference>
<dbReference type="Pfam" id="PF02777">
    <property type="entry name" value="Sod_Fe_C"/>
    <property type="match status" value="1"/>
</dbReference>
<dbReference type="InterPro" id="IPR001189">
    <property type="entry name" value="Mn/Fe_SOD"/>
</dbReference>
<dbReference type="PIRSF" id="PIRSF000349">
    <property type="entry name" value="SODismutase"/>
    <property type="match status" value="1"/>
</dbReference>
<evidence type="ECO:0000256" key="7">
    <source>
        <dbReference type="RuleBase" id="RU000414"/>
    </source>
</evidence>
<keyword evidence="8" id="KW-1133">Transmembrane helix</keyword>
<dbReference type="PANTHER" id="PTHR42769:SF3">
    <property type="entry name" value="SUPEROXIDE DISMUTASE [FE] 2, CHLOROPLASTIC"/>
    <property type="match status" value="1"/>
</dbReference>
<protein>
    <recommendedName>
        <fullName evidence="2 7">Superoxide dismutase</fullName>
        <ecNumber evidence="2 7">1.15.1.1</ecNumber>
    </recommendedName>
</protein>
<dbReference type="InterPro" id="IPR019833">
    <property type="entry name" value="Mn/Fe_SOD_BS"/>
</dbReference>
<dbReference type="EC" id="1.15.1.1" evidence="2 7"/>
<accession>A0AAV8AB60</accession>
<dbReference type="Pfam" id="PF00081">
    <property type="entry name" value="Sod_Fe_N"/>
    <property type="match status" value="1"/>
</dbReference>
<evidence type="ECO:0000256" key="1">
    <source>
        <dbReference type="ARBA" id="ARBA00008714"/>
    </source>
</evidence>
<evidence type="ECO:0000313" key="12">
    <source>
        <dbReference type="Proteomes" id="UP001146793"/>
    </source>
</evidence>
<dbReference type="SUPFAM" id="SSF54719">
    <property type="entry name" value="Fe,Mn superoxide dismutase (SOD), C-terminal domain"/>
    <property type="match status" value="1"/>
</dbReference>
<keyword evidence="8" id="KW-0812">Transmembrane</keyword>
<organism evidence="11 12">
    <name type="scientific">Anaeramoeba flamelloides</name>
    <dbReference type="NCBI Taxonomy" id="1746091"/>
    <lineage>
        <taxon>Eukaryota</taxon>
        <taxon>Metamonada</taxon>
        <taxon>Anaeramoebidae</taxon>
        <taxon>Anaeramoeba</taxon>
    </lineage>
</organism>
<feature type="transmembrane region" description="Helical" evidence="8">
    <location>
        <begin position="6"/>
        <end position="24"/>
    </location>
</feature>
<name>A0AAV8AB60_9EUKA</name>
<evidence type="ECO:0000256" key="4">
    <source>
        <dbReference type="ARBA" id="ARBA00023002"/>
    </source>
</evidence>
<dbReference type="PRINTS" id="PR01703">
    <property type="entry name" value="MNSODISMTASE"/>
</dbReference>
<keyword evidence="3 6" id="KW-0479">Metal-binding</keyword>
<feature type="domain" description="Manganese/iron superoxide dismutase C-terminal" evidence="10">
    <location>
        <begin position="127"/>
        <end position="226"/>
    </location>
</feature>
<evidence type="ECO:0000256" key="8">
    <source>
        <dbReference type="SAM" id="Phobius"/>
    </source>
</evidence>
<feature type="binding site" evidence="6">
    <location>
        <position position="198"/>
    </location>
    <ligand>
        <name>Mn(2+)</name>
        <dbReference type="ChEBI" id="CHEBI:29035"/>
    </ligand>
</feature>
<dbReference type="GO" id="GO:0004784">
    <property type="term" value="F:superoxide dismutase activity"/>
    <property type="evidence" value="ECO:0007669"/>
    <property type="project" value="UniProtKB-EC"/>
</dbReference>
<dbReference type="AlphaFoldDB" id="A0AAV8AB60"/>
<gene>
    <name evidence="11" type="ORF">M0812_05149</name>
</gene>
<dbReference type="EMBL" id="JANTQA010000011">
    <property type="protein sequence ID" value="KAJ3451108.1"/>
    <property type="molecule type" value="Genomic_DNA"/>
</dbReference>
<comment type="similarity">
    <text evidence="1 7">Belongs to the iron/manganese superoxide dismutase family.</text>
</comment>
<comment type="catalytic activity">
    <reaction evidence="7">
        <text>2 superoxide + 2 H(+) = H2O2 + O2</text>
        <dbReference type="Rhea" id="RHEA:20696"/>
        <dbReference type="ChEBI" id="CHEBI:15378"/>
        <dbReference type="ChEBI" id="CHEBI:15379"/>
        <dbReference type="ChEBI" id="CHEBI:16240"/>
        <dbReference type="ChEBI" id="CHEBI:18421"/>
        <dbReference type="EC" id="1.15.1.1"/>
    </reaction>
</comment>
<keyword evidence="5" id="KW-0408">Iron</keyword>
<keyword evidence="4 7" id="KW-0560">Oxidoreductase</keyword>
<evidence type="ECO:0000256" key="6">
    <source>
        <dbReference type="PIRSR" id="PIRSR000349-1"/>
    </source>
</evidence>
<proteinExistence type="inferred from homology"/>
<feature type="binding site" evidence="6">
    <location>
        <position position="113"/>
    </location>
    <ligand>
        <name>Mn(2+)</name>
        <dbReference type="ChEBI" id="CHEBI:29035"/>
    </ligand>
</feature>
<evidence type="ECO:0000256" key="5">
    <source>
        <dbReference type="ARBA" id="ARBA00023004"/>
    </source>
</evidence>
<feature type="domain" description="Manganese/iron superoxide dismutase N-terminal" evidence="9">
    <location>
        <begin position="36"/>
        <end position="120"/>
    </location>
</feature>